<dbReference type="AlphaFoldDB" id="A0A9N9X6A8"/>
<reference evidence="2" key="1">
    <citation type="submission" date="2022-01" db="EMBL/GenBank/DDBJ databases">
        <authorList>
            <person name="King R."/>
        </authorList>
    </citation>
    <scope>NUCLEOTIDE SEQUENCE</scope>
</reference>
<proteinExistence type="predicted"/>
<evidence type="ECO:0000313" key="2">
    <source>
        <dbReference type="EMBL" id="CAG9826497.1"/>
    </source>
</evidence>
<sequence>MAGECDPFSLDEVPTIVFYGKGKTGVDVTLVLSEEALAALNDDCSDVEDDGDSVYEEVDMSTSNDDEVALEKKNSSKDLFVP</sequence>
<feature type="compositionally biased region" description="Acidic residues" evidence="1">
    <location>
        <begin position="59"/>
        <end position="68"/>
    </location>
</feature>
<dbReference type="EMBL" id="OU898276">
    <property type="protein sequence ID" value="CAG9826497.1"/>
    <property type="molecule type" value="Genomic_DNA"/>
</dbReference>
<accession>A0A9N9X6A8</accession>
<gene>
    <name evidence="2" type="ORF">DIABBA_LOCUS608</name>
</gene>
<evidence type="ECO:0000313" key="3">
    <source>
        <dbReference type="Proteomes" id="UP001153709"/>
    </source>
</evidence>
<dbReference type="Proteomes" id="UP001153709">
    <property type="component" value="Chromosome 1"/>
</dbReference>
<protein>
    <submittedName>
        <fullName evidence="2">Uncharacterized protein</fullName>
    </submittedName>
</protein>
<keyword evidence="3" id="KW-1185">Reference proteome</keyword>
<organism evidence="2 3">
    <name type="scientific">Diabrotica balteata</name>
    <name type="common">Banded cucumber beetle</name>
    <dbReference type="NCBI Taxonomy" id="107213"/>
    <lineage>
        <taxon>Eukaryota</taxon>
        <taxon>Metazoa</taxon>
        <taxon>Ecdysozoa</taxon>
        <taxon>Arthropoda</taxon>
        <taxon>Hexapoda</taxon>
        <taxon>Insecta</taxon>
        <taxon>Pterygota</taxon>
        <taxon>Neoptera</taxon>
        <taxon>Endopterygota</taxon>
        <taxon>Coleoptera</taxon>
        <taxon>Polyphaga</taxon>
        <taxon>Cucujiformia</taxon>
        <taxon>Chrysomeloidea</taxon>
        <taxon>Chrysomelidae</taxon>
        <taxon>Galerucinae</taxon>
        <taxon>Diabroticina</taxon>
        <taxon>Diabroticites</taxon>
        <taxon>Diabrotica</taxon>
    </lineage>
</organism>
<feature type="region of interest" description="Disordered" evidence="1">
    <location>
        <begin position="59"/>
        <end position="82"/>
    </location>
</feature>
<name>A0A9N9X6A8_DIABA</name>
<evidence type="ECO:0000256" key="1">
    <source>
        <dbReference type="SAM" id="MobiDB-lite"/>
    </source>
</evidence>